<gene>
    <name evidence="3" type="ORF">GIX77_09405</name>
</gene>
<dbReference type="InterPro" id="IPR001296">
    <property type="entry name" value="Glyco_trans_1"/>
</dbReference>
<evidence type="ECO:0000259" key="1">
    <source>
        <dbReference type="Pfam" id="PF00534"/>
    </source>
</evidence>
<evidence type="ECO:0000259" key="2">
    <source>
        <dbReference type="Pfam" id="PF13439"/>
    </source>
</evidence>
<dbReference type="InterPro" id="IPR028098">
    <property type="entry name" value="Glyco_trans_4-like_N"/>
</dbReference>
<name>A0A7X2KJQ0_LIMRT</name>
<dbReference type="Pfam" id="PF00534">
    <property type="entry name" value="Glycos_transf_1"/>
    <property type="match status" value="1"/>
</dbReference>
<proteinExistence type="predicted"/>
<dbReference type="SUPFAM" id="SSF53756">
    <property type="entry name" value="UDP-Glycosyltransferase/glycogen phosphorylase"/>
    <property type="match status" value="1"/>
</dbReference>
<dbReference type="EMBL" id="WJMX01000020">
    <property type="protein sequence ID" value="MRH80976.1"/>
    <property type="molecule type" value="Genomic_DNA"/>
</dbReference>
<dbReference type="Pfam" id="PF13439">
    <property type="entry name" value="Glyco_transf_4"/>
    <property type="match status" value="1"/>
</dbReference>
<dbReference type="PANTHER" id="PTHR12526:SF630">
    <property type="entry name" value="GLYCOSYLTRANSFERASE"/>
    <property type="match status" value="1"/>
</dbReference>
<dbReference type="AlphaFoldDB" id="A0A7X2KJQ0"/>
<dbReference type="Proteomes" id="UP000470878">
    <property type="component" value="Unassembled WGS sequence"/>
</dbReference>
<dbReference type="Gene3D" id="3.40.50.2000">
    <property type="entry name" value="Glycogen Phosphorylase B"/>
    <property type="match status" value="2"/>
</dbReference>
<keyword evidence="3" id="KW-0808">Transferase</keyword>
<accession>A0A7X2KJQ0</accession>
<feature type="domain" description="Glycosyltransferase subfamily 4-like N-terminal" evidence="2">
    <location>
        <begin position="15"/>
        <end position="166"/>
    </location>
</feature>
<evidence type="ECO:0000313" key="3">
    <source>
        <dbReference type="EMBL" id="MRH80976.1"/>
    </source>
</evidence>
<feature type="domain" description="Glycosyl transferase family 1" evidence="1">
    <location>
        <begin position="175"/>
        <end position="329"/>
    </location>
</feature>
<organism evidence="3 4">
    <name type="scientific">Limosilactobacillus reuteri</name>
    <name type="common">Lactobacillus reuteri</name>
    <dbReference type="NCBI Taxonomy" id="1598"/>
    <lineage>
        <taxon>Bacteria</taxon>
        <taxon>Bacillati</taxon>
        <taxon>Bacillota</taxon>
        <taxon>Bacilli</taxon>
        <taxon>Lactobacillales</taxon>
        <taxon>Lactobacillaceae</taxon>
        <taxon>Limosilactobacillus</taxon>
    </lineage>
</organism>
<dbReference type="GO" id="GO:0016757">
    <property type="term" value="F:glycosyltransferase activity"/>
    <property type="evidence" value="ECO:0007669"/>
    <property type="project" value="InterPro"/>
</dbReference>
<reference evidence="3 4" key="1">
    <citation type="submission" date="2019-11" db="EMBL/GenBank/DDBJ databases">
        <title>Draft genome sequence of 12 host-associated Lactobacillus reuteri rodent strains.</title>
        <authorList>
            <person name="Zhang S."/>
            <person name="Ozcam M."/>
            <person name="Van Pijkeren J.P."/>
        </authorList>
    </citation>
    <scope>NUCLEOTIDE SEQUENCE [LARGE SCALE GENOMIC DNA]</scope>
    <source>
        <strain evidence="3 4">CR</strain>
    </source>
</reference>
<evidence type="ECO:0000313" key="4">
    <source>
        <dbReference type="Proteomes" id="UP000470878"/>
    </source>
</evidence>
<protein>
    <submittedName>
        <fullName evidence="3">Glycosyltransferase</fullName>
    </submittedName>
</protein>
<sequence length="363" mass="41207">MMKILFINTIKLDKNGITTFILNNAKFLAQTNDVSILASNEVDSSIRNILIANNIKLIRVPYRKKKPLQYFQGLKQIIKNEKYDVVHVNGNSATMSIELLAARLAGCNCRIAHVHNTVTDHPIIHNLLYPIFAVSLTARMACSNAAGQWLYKGKSFYTINNGVNMSEYVPSLKARNSIRDKYGIKESEILLGNIGFFNLQKNQEALIPIIEQLDKKYKLVLIGDGILKEKIEKIVNDHHLSTRIFFSGNVDNVKDYLSAIDLFVMTSKFEGLPFALVEAQASGLHCIVSDKVSKEADLTENVQFVSLNNNDDWIDTILDASKNYTFERRVSVLNNIQRRITDKNYDAQKNAKYLENIFKKLLE</sequence>
<comment type="caution">
    <text evidence="3">The sequence shown here is derived from an EMBL/GenBank/DDBJ whole genome shotgun (WGS) entry which is preliminary data.</text>
</comment>
<dbReference type="PANTHER" id="PTHR12526">
    <property type="entry name" value="GLYCOSYLTRANSFERASE"/>
    <property type="match status" value="1"/>
</dbReference>